<dbReference type="OrthoDB" id="3212826at2"/>
<proteinExistence type="predicted"/>
<evidence type="ECO:0000259" key="1">
    <source>
        <dbReference type="PROSITE" id="PS51819"/>
    </source>
</evidence>
<gene>
    <name evidence="2" type="ORF">nbrc107696_35410</name>
</gene>
<protein>
    <recommendedName>
        <fullName evidence="1">VOC domain-containing protein</fullName>
    </recommendedName>
</protein>
<evidence type="ECO:0000313" key="2">
    <source>
        <dbReference type="EMBL" id="GEE03095.1"/>
    </source>
</evidence>
<dbReference type="Gene3D" id="3.10.180.10">
    <property type="entry name" value="2,3-Dihydroxybiphenyl 1,2-Dioxygenase, domain 1"/>
    <property type="match status" value="1"/>
</dbReference>
<dbReference type="PROSITE" id="PS51819">
    <property type="entry name" value="VOC"/>
    <property type="match status" value="1"/>
</dbReference>
<comment type="caution">
    <text evidence="2">The sequence shown here is derived from an EMBL/GenBank/DDBJ whole genome shotgun (WGS) entry which is preliminary data.</text>
</comment>
<dbReference type="InterPro" id="IPR029068">
    <property type="entry name" value="Glyas_Bleomycin-R_OHBP_Dase"/>
</dbReference>
<dbReference type="InterPro" id="IPR037523">
    <property type="entry name" value="VOC_core"/>
</dbReference>
<dbReference type="PANTHER" id="PTHR35908">
    <property type="entry name" value="HYPOTHETICAL FUSION PROTEIN"/>
    <property type="match status" value="1"/>
</dbReference>
<organism evidence="2 3">
    <name type="scientific">Gordonia spumicola</name>
    <dbReference type="NCBI Taxonomy" id="589161"/>
    <lineage>
        <taxon>Bacteria</taxon>
        <taxon>Bacillati</taxon>
        <taxon>Actinomycetota</taxon>
        <taxon>Actinomycetes</taxon>
        <taxon>Mycobacteriales</taxon>
        <taxon>Gordoniaceae</taxon>
        <taxon>Gordonia</taxon>
    </lineage>
</organism>
<dbReference type="EMBL" id="BJOV01000005">
    <property type="protein sequence ID" value="GEE03095.1"/>
    <property type="molecule type" value="Genomic_DNA"/>
</dbReference>
<dbReference type="Proteomes" id="UP000444960">
    <property type="component" value="Unassembled WGS sequence"/>
</dbReference>
<dbReference type="CDD" id="cd06587">
    <property type="entry name" value="VOC"/>
    <property type="match status" value="1"/>
</dbReference>
<evidence type="ECO:0000313" key="3">
    <source>
        <dbReference type="Proteomes" id="UP000444960"/>
    </source>
</evidence>
<accession>A0A7I9VCL4</accession>
<dbReference type="SUPFAM" id="SSF54593">
    <property type="entry name" value="Glyoxalase/Bleomycin resistance protein/Dihydroxybiphenyl dioxygenase"/>
    <property type="match status" value="1"/>
</dbReference>
<sequence length="115" mass="12531">MKNTLLNVTINTTDALGLARWWAAAFDGEIVAENDGWFVIVSLGEGRTGLAFQRVDDPAQGNRIHFDFGVADRAEAVTRLVDAGAVLVAERSMPEFSWTVLADPEGNEFCVATHH</sequence>
<dbReference type="AlphaFoldDB" id="A0A7I9VCL4"/>
<dbReference type="InterPro" id="IPR041581">
    <property type="entry name" value="Glyoxalase_6"/>
</dbReference>
<dbReference type="PANTHER" id="PTHR35908:SF1">
    <property type="entry name" value="CONSERVED PROTEIN"/>
    <property type="match status" value="1"/>
</dbReference>
<feature type="domain" description="VOC" evidence="1">
    <location>
        <begin position="4"/>
        <end position="114"/>
    </location>
</feature>
<dbReference type="Pfam" id="PF18029">
    <property type="entry name" value="Glyoxalase_6"/>
    <property type="match status" value="1"/>
</dbReference>
<name>A0A7I9VCL4_9ACTN</name>
<dbReference type="RefSeq" id="WP_161896656.1">
    <property type="nucleotide sequence ID" value="NZ_BJOV01000005.1"/>
</dbReference>
<reference evidence="3" key="1">
    <citation type="submission" date="2019-06" db="EMBL/GenBank/DDBJ databases">
        <title>Gordonia isolated from sludge of a wastewater treatment plant.</title>
        <authorList>
            <person name="Tamura T."/>
            <person name="Aoyama K."/>
            <person name="Kang Y."/>
            <person name="Saito S."/>
            <person name="Akiyama N."/>
            <person name="Yazawa K."/>
            <person name="Gonoi T."/>
            <person name="Mikami Y."/>
        </authorList>
    </citation>
    <scope>NUCLEOTIDE SEQUENCE [LARGE SCALE GENOMIC DNA]</scope>
    <source>
        <strain evidence="3">NBRC 107696</strain>
    </source>
</reference>
<keyword evidence="3" id="KW-1185">Reference proteome</keyword>